<dbReference type="RefSeq" id="WP_163645461.1">
    <property type="nucleotide sequence ID" value="NZ_AP022612.1"/>
</dbReference>
<evidence type="ECO:0000313" key="3">
    <source>
        <dbReference type="Proteomes" id="UP000466931"/>
    </source>
</evidence>
<reference evidence="2" key="2">
    <citation type="submission" date="2020-02" db="EMBL/GenBank/DDBJ databases">
        <authorList>
            <person name="Matsumoto Y."/>
            <person name="Motooka D."/>
            <person name="Nakamura S."/>
        </authorList>
    </citation>
    <scope>NUCLEOTIDE SEQUENCE</scope>
    <source>
        <strain evidence="2">JCM 13671</strain>
    </source>
</reference>
<dbReference type="SUPFAM" id="SSF55718">
    <property type="entry name" value="SCP-like"/>
    <property type="match status" value="1"/>
</dbReference>
<dbReference type="InterPro" id="IPR036527">
    <property type="entry name" value="SCP2_sterol-bd_dom_sf"/>
</dbReference>
<sequence length="132" mass="14659">MNQLKYVSQEWLTRQGELQQAFQTRPGATARVQYRLTNAPGGEDIRYYADVRDGRIVEQLLGDDPAADGTMTSSFDDSIAILRGELAPTAAFMEGRIKLSGDVAKLGKLMPLTQTAEYKRHITQLCAETDFS</sequence>
<dbReference type="AlphaFoldDB" id="A0A7I7Y2C8"/>
<proteinExistence type="predicted"/>
<dbReference type="EMBL" id="AP022612">
    <property type="protein sequence ID" value="BBZ35766.1"/>
    <property type="molecule type" value="Genomic_DNA"/>
</dbReference>
<dbReference type="Gene3D" id="3.30.1050.10">
    <property type="entry name" value="SCP2 sterol-binding domain"/>
    <property type="match status" value="1"/>
</dbReference>
<dbReference type="Proteomes" id="UP000466931">
    <property type="component" value="Chromosome"/>
</dbReference>
<evidence type="ECO:0000313" key="2">
    <source>
        <dbReference type="EMBL" id="BBZ35766.1"/>
    </source>
</evidence>
<keyword evidence="3" id="KW-1185">Reference proteome</keyword>
<dbReference type="InterPro" id="IPR003033">
    <property type="entry name" value="SCP2_sterol-bd_dom"/>
</dbReference>
<organism evidence="2 3">
    <name type="scientific">Mycolicibacterium confluentis</name>
    <dbReference type="NCBI Taxonomy" id="28047"/>
    <lineage>
        <taxon>Bacteria</taxon>
        <taxon>Bacillati</taxon>
        <taxon>Actinomycetota</taxon>
        <taxon>Actinomycetes</taxon>
        <taxon>Mycobacteriales</taxon>
        <taxon>Mycobacteriaceae</taxon>
        <taxon>Mycolicibacterium</taxon>
    </lineage>
</organism>
<accession>A0A7I7Y2C8</accession>
<reference evidence="2" key="1">
    <citation type="journal article" date="2019" name="Emerg. Microbes Infect.">
        <title>Comprehensive subspecies identification of 175 nontuberculous mycobacteria species based on 7547 genomic profiles.</title>
        <authorList>
            <person name="Matsumoto Y."/>
            <person name="Kinjo T."/>
            <person name="Motooka D."/>
            <person name="Nabeya D."/>
            <person name="Jung N."/>
            <person name="Uechi K."/>
            <person name="Horii T."/>
            <person name="Iida T."/>
            <person name="Fujita J."/>
            <person name="Nakamura S."/>
        </authorList>
    </citation>
    <scope>NUCLEOTIDE SEQUENCE [LARGE SCALE GENOMIC DNA]</scope>
    <source>
        <strain evidence="2">JCM 13671</strain>
    </source>
</reference>
<dbReference type="Pfam" id="PF02036">
    <property type="entry name" value="SCP2"/>
    <property type="match status" value="1"/>
</dbReference>
<feature type="domain" description="SCP2" evidence="1">
    <location>
        <begin position="30"/>
        <end position="112"/>
    </location>
</feature>
<gene>
    <name evidence="2" type="ORF">MCNF_43710</name>
</gene>
<protein>
    <recommendedName>
        <fullName evidence="1">SCP2 domain-containing protein</fullName>
    </recommendedName>
</protein>
<evidence type="ECO:0000259" key="1">
    <source>
        <dbReference type="Pfam" id="PF02036"/>
    </source>
</evidence>
<name>A0A7I7Y2C8_9MYCO</name>